<gene>
    <name evidence="1" type="ORF">BU24DRAFT_66131</name>
</gene>
<dbReference type="EMBL" id="ML978077">
    <property type="protein sequence ID" value="KAF2009854.1"/>
    <property type="molecule type" value="Genomic_DNA"/>
</dbReference>
<reference evidence="1" key="1">
    <citation type="journal article" date="2020" name="Stud. Mycol.">
        <title>101 Dothideomycetes genomes: a test case for predicting lifestyles and emergence of pathogens.</title>
        <authorList>
            <person name="Haridas S."/>
            <person name="Albert R."/>
            <person name="Binder M."/>
            <person name="Bloem J."/>
            <person name="Labutti K."/>
            <person name="Salamov A."/>
            <person name="Andreopoulos B."/>
            <person name="Baker S."/>
            <person name="Barry K."/>
            <person name="Bills G."/>
            <person name="Bluhm B."/>
            <person name="Cannon C."/>
            <person name="Castanera R."/>
            <person name="Culley D."/>
            <person name="Daum C."/>
            <person name="Ezra D."/>
            <person name="Gonzalez J."/>
            <person name="Henrissat B."/>
            <person name="Kuo A."/>
            <person name="Liang C."/>
            <person name="Lipzen A."/>
            <person name="Lutzoni F."/>
            <person name="Magnuson J."/>
            <person name="Mondo S."/>
            <person name="Nolan M."/>
            <person name="Ohm R."/>
            <person name="Pangilinan J."/>
            <person name="Park H.-J."/>
            <person name="Ramirez L."/>
            <person name="Alfaro M."/>
            <person name="Sun H."/>
            <person name="Tritt A."/>
            <person name="Yoshinaga Y."/>
            <person name="Zwiers L.-H."/>
            <person name="Turgeon B."/>
            <person name="Goodwin S."/>
            <person name="Spatafora J."/>
            <person name="Crous P."/>
            <person name="Grigoriev I."/>
        </authorList>
    </citation>
    <scope>NUCLEOTIDE SEQUENCE</scope>
    <source>
        <strain evidence="1">CBS 175.79</strain>
    </source>
</reference>
<evidence type="ECO:0000313" key="1">
    <source>
        <dbReference type="EMBL" id="KAF2009854.1"/>
    </source>
</evidence>
<name>A0A6A5XAQ7_9PLEO</name>
<dbReference type="Proteomes" id="UP000799778">
    <property type="component" value="Unassembled WGS sequence"/>
</dbReference>
<organism evidence="1 2">
    <name type="scientific">Aaosphaeria arxii CBS 175.79</name>
    <dbReference type="NCBI Taxonomy" id="1450172"/>
    <lineage>
        <taxon>Eukaryota</taxon>
        <taxon>Fungi</taxon>
        <taxon>Dikarya</taxon>
        <taxon>Ascomycota</taxon>
        <taxon>Pezizomycotina</taxon>
        <taxon>Dothideomycetes</taxon>
        <taxon>Pleosporomycetidae</taxon>
        <taxon>Pleosporales</taxon>
        <taxon>Pleosporales incertae sedis</taxon>
        <taxon>Aaosphaeria</taxon>
    </lineage>
</organism>
<dbReference type="RefSeq" id="XP_033378193.1">
    <property type="nucleotide sequence ID" value="XM_033534509.1"/>
</dbReference>
<proteinExistence type="predicted"/>
<keyword evidence="2" id="KW-1185">Reference proteome</keyword>
<dbReference type="GeneID" id="54291906"/>
<accession>A0A6A5XAQ7</accession>
<protein>
    <submittedName>
        <fullName evidence="1">Uncharacterized protein</fullName>
    </submittedName>
</protein>
<dbReference type="AlphaFoldDB" id="A0A6A5XAQ7"/>
<sequence>MCRSSAPQSLEMDHHDIVDIDSNIELVNAMLDADPQSWRDHLRIIRTIIATTDMSSITPNQGRKASQIQMIRVCQRVAYADADNGGMLDIGNWCLRQALSLLSLYPNEVGVLELIGRNWLLRAQKSLAKIQLTDPESSSSGASLCYSTSPGDRNRQVAEAEERLYTADYVEARGILLPATEYLQRAVDNARAQDVLTGSLLGDVSLCLFCLRQH</sequence>
<evidence type="ECO:0000313" key="2">
    <source>
        <dbReference type="Proteomes" id="UP000799778"/>
    </source>
</evidence>
<dbReference type="OrthoDB" id="5366687at2759"/>